<dbReference type="EMBL" id="LQNU01000095">
    <property type="protein sequence ID" value="KZE74079.1"/>
    <property type="molecule type" value="Genomic_DNA"/>
</dbReference>
<dbReference type="RefSeq" id="WP_038988423.1">
    <property type="nucleotide sequence ID" value="NZ_JWJO01000111.1"/>
</dbReference>
<dbReference type="GO" id="GO:0004553">
    <property type="term" value="F:hydrolase activity, hydrolyzing O-glycosyl compounds"/>
    <property type="evidence" value="ECO:0007669"/>
    <property type="project" value="UniProtKB-ARBA"/>
</dbReference>
<dbReference type="AlphaFoldDB" id="A0A165Q923"/>
<dbReference type="GO" id="GO:0005975">
    <property type="term" value="P:carbohydrate metabolic process"/>
    <property type="evidence" value="ECO:0007669"/>
    <property type="project" value="UniProtKB-ARBA"/>
</dbReference>
<proteinExistence type="predicted"/>
<protein>
    <submittedName>
        <fullName evidence="1">Uncharacterized protein</fullName>
    </submittedName>
</protein>
<accession>A0A165Q923</accession>
<sequence length="511" mass="57046">MKNKIIILLLAILTAHVSFGQKRTYKGRMFPYYIDFENTSKSSRITESIGSGTPTGNKRYTDEGILLTDDTKNTISGFYLNDLIIKNNYIFDLEFQYAAFGGTPANGEYGEGLTIFWFDKDASFNLGSGGTGLGYVYNNGSTKQAGLNGAYLGMGFDNRGDFKLRGTSSTIKREGISNIKFREDNSFITFRGGQHKNDRYKGYPVLYSRSTEGMKGPEYIIEAELNKETGDYITGGVSGVGNVRTDYGQYIRYNGVRMAVYPEEDNEGWSINASLRSSGTYYATIGSSIKINNSTKARDENGNVYTFESLAPEAMRLGFVATTGQATQNHMIRDVGIKLNYTPETIDKVITLCLSENDDSGITLELKDPFKGARFFTGAWGDLLSGDSFRYIDFDSILLEDEEGVPVKFVREDYQYDTFSLIYDEPGVGTWDFYRGQSNLKVFFTPSSKKMKEGEYSIYISAKSEDTGKGGPFSDEAYRSRPTKITVKAKYCKSVVNPSLPIRVKVEPEDD</sequence>
<dbReference type="InterPro" id="IPR013320">
    <property type="entry name" value="ConA-like_dom_sf"/>
</dbReference>
<dbReference type="Proteomes" id="UP000076630">
    <property type="component" value="Unassembled WGS sequence"/>
</dbReference>
<reference evidence="1 2" key="1">
    <citation type="submission" date="2016-01" db="EMBL/GenBank/DDBJ databases">
        <title>Whole genome sequencing of Myroides marinus L41.</title>
        <authorList>
            <person name="Hong K.W."/>
        </authorList>
    </citation>
    <scope>NUCLEOTIDE SEQUENCE [LARGE SCALE GENOMIC DNA]</scope>
    <source>
        <strain evidence="1 2">L41</strain>
    </source>
</reference>
<evidence type="ECO:0000313" key="2">
    <source>
        <dbReference type="Proteomes" id="UP000076630"/>
    </source>
</evidence>
<organism evidence="1 2">
    <name type="scientific">Myroides marinus</name>
    <dbReference type="NCBI Taxonomy" id="703342"/>
    <lineage>
        <taxon>Bacteria</taxon>
        <taxon>Pseudomonadati</taxon>
        <taxon>Bacteroidota</taxon>
        <taxon>Flavobacteriia</taxon>
        <taxon>Flavobacteriales</taxon>
        <taxon>Flavobacteriaceae</taxon>
        <taxon>Myroides</taxon>
    </lineage>
</organism>
<name>A0A165Q923_9FLAO</name>
<keyword evidence="2" id="KW-1185">Reference proteome</keyword>
<comment type="caution">
    <text evidence="1">The sequence shown here is derived from an EMBL/GenBank/DDBJ whole genome shotgun (WGS) entry which is preliminary data.</text>
</comment>
<dbReference type="SUPFAM" id="SSF49899">
    <property type="entry name" value="Concanavalin A-like lectins/glucanases"/>
    <property type="match status" value="1"/>
</dbReference>
<dbReference type="OrthoDB" id="5726170at2"/>
<gene>
    <name evidence="1" type="ORF">AV926_17740</name>
</gene>
<evidence type="ECO:0000313" key="1">
    <source>
        <dbReference type="EMBL" id="KZE74079.1"/>
    </source>
</evidence>